<feature type="region of interest" description="Disordered" evidence="2">
    <location>
        <begin position="433"/>
        <end position="475"/>
    </location>
</feature>
<dbReference type="PANTHER" id="PTHR12156">
    <property type="entry name" value="PLECKSTRIN HOMOLOGY-LIKE DOMAIN, FAMILY B, MEMBER 3"/>
    <property type="match status" value="1"/>
</dbReference>
<dbReference type="SUPFAM" id="SSF49879">
    <property type="entry name" value="SMAD/FHA domain"/>
    <property type="match status" value="1"/>
</dbReference>
<keyword evidence="5" id="KW-1185">Reference proteome</keyword>
<name>A0ABR1B0E9_POLSC</name>
<reference evidence="4 5" key="1">
    <citation type="submission" date="2023-09" db="EMBL/GenBank/DDBJ databases">
        <title>Genomes of two closely related lineages of the louse Polyplax serrata with different host specificities.</title>
        <authorList>
            <person name="Martinu J."/>
            <person name="Tarabai H."/>
            <person name="Stefka J."/>
            <person name="Hypsa V."/>
        </authorList>
    </citation>
    <scope>NUCLEOTIDE SEQUENCE [LARGE SCALE GENOMIC DNA]</scope>
    <source>
        <strain evidence="4">98ZLc_SE</strain>
    </source>
</reference>
<dbReference type="Gene3D" id="2.60.200.20">
    <property type="match status" value="1"/>
</dbReference>
<gene>
    <name evidence="4" type="ORF">RUM44_007347</name>
</gene>
<evidence type="ECO:0000256" key="1">
    <source>
        <dbReference type="SAM" id="Coils"/>
    </source>
</evidence>
<proteinExistence type="predicted"/>
<dbReference type="InterPro" id="IPR052212">
    <property type="entry name" value="PH-like_domain"/>
</dbReference>
<comment type="caution">
    <text evidence="4">The sequence shown here is derived from an EMBL/GenBank/DDBJ whole genome shotgun (WGS) entry which is preliminary data.</text>
</comment>
<dbReference type="PANTHER" id="PTHR12156:SF5">
    <property type="entry name" value="FI18040P1"/>
    <property type="match status" value="1"/>
</dbReference>
<evidence type="ECO:0000259" key="3">
    <source>
        <dbReference type="PROSITE" id="PS50006"/>
    </source>
</evidence>
<dbReference type="EMBL" id="JAWJWF010000005">
    <property type="protein sequence ID" value="KAK6632306.1"/>
    <property type="molecule type" value="Genomic_DNA"/>
</dbReference>
<dbReference type="Pfam" id="PF00498">
    <property type="entry name" value="FHA"/>
    <property type="match status" value="1"/>
</dbReference>
<accession>A0ABR1B0E9</accession>
<feature type="coiled-coil region" evidence="1">
    <location>
        <begin position="1020"/>
        <end position="1047"/>
    </location>
</feature>
<evidence type="ECO:0000256" key="2">
    <source>
        <dbReference type="SAM" id="MobiDB-lite"/>
    </source>
</evidence>
<protein>
    <recommendedName>
        <fullName evidence="3">FHA domain-containing protein</fullName>
    </recommendedName>
</protein>
<feature type="compositionally biased region" description="Polar residues" evidence="2">
    <location>
        <begin position="439"/>
        <end position="456"/>
    </location>
</feature>
<dbReference type="CDD" id="cd22713">
    <property type="entry name" value="FHA_PHLB1"/>
    <property type="match status" value="1"/>
</dbReference>
<dbReference type="InterPro" id="IPR008984">
    <property type="entry name" value="SMAD_FHA_dom_sf"/>
</dbReference>
<dbReference type="InterPro" id="IPR000253">
    <property type="entry name" value="FHA_dom"/>
</dbReference>
<evidence type="ECO:0000313" key="5">
    <source>
        <dbReference type="Proteomes" id="UP001359485"/>
    </source>
</evidence>
<feature type="coiled-coil region" evidence="1">
    <location>
        <begin position="748"/>
        <end position="867"/>
    </location>
</feature>
<organism evidence="4 5">
    <name type="scientific">Polyplax serrata</name>
    <name type="common">Common mouse louse</name>
    <dbReference type="NCBI Taxonomy" id="468196"/>
    <lineage>
        <taxon>Eukaryota</taxon>
        <taxon>Metazoa</taxon>
        <taxon>Ecdysozoa</taxon>
        <taxon>Arthropoda</taxon>
        <taxon>Hexapoda</taxon>
        <taxon>Insecta</taxon>
        <taxon>Pterygota</taxon>
        <taxon>Neoptera</taxon>
        <taxon>Paraneoptera</taxon>
        <taxon>Psocodea</taxon>
        <taxon>Troctomorpha</taxon>
        <taxon>Phthiraptera</taxon>
        <taxon>Anoplura</taxon>
        <taxon>Polyplacidae</taxon>
        <taxon>Polyplax</taxon>
    </lineage>
</organism>
<keyword evidence="1" id="KW-0175">Coiled coil</keyword>
<dbReference type="PROSITE" id="PS50006">
    <property type="entry name" value="FHA_DOMAIN"/>
    <property type="match status" value="1"/>
</dbReference>
<sequence>MEDFEKWEVYEAGMAAVQSSQIESLEVRESGRALKVQTDNPHLVSIGSGRLSTNVTWHPLPEGKVTLGTSPEVDIVLQGTGVQPKHCIIENNENVVTLYPIAEMTTVDGVRVNSPTRLCQGNMLCIGRSNYLRFNHPAEANLMKKYLPNTRISMASPLNFFGNGDGYYDKKPPMGPTKRTHDSWGELSNGSHEELAIIGSKGSKFELFSPGQAKSISPKVFPPGSATVNSPASVVLGHSRIPNGLLASSDTKTKNNSVSVSGVTENGNVDYIEPHVSHTISSYPQKATLSSVAQPQRHVSNGFISPDTEADKIHSPRVLMLPSPAFNRNPSPYVPDKFRSITPNTFPAHATPPALSPRSLSASFGIIGGNSDEDSERLLSRSQDVGHLSNFGGEEQLQAQNDHRVSEQKAQMLEKQRLDEILNMCAEYERQIQSERQTKVPTTPTLHQNRIKTNGSLPRDKRNNGLPSPLSGTSDDELNQIFTFDTSKSPAKTRNCLYDNVRVVNNVFQFENPESTSKSPYENLSKPENQDHYDVSSVVNRNVYIENNSLAISPHAGEKAMTPQSPRTRIRTTVRDQACNEHGNTTKQLPGFDDYDTADPIKFRDPSPNVNQRQYLTPSQQLNKFNNLSGLMSPSGEHNENQGKFILPLDHDQETKDLSDLMVALEKEFTATLTELNESDKNTEITSKGDSWINDDLPESDRDIHIVNNGHDNTKETDDKPKSFLREKKTGMDWGKLKVEKSTWLGIVTRLKSDINNLEQQEEEVLRELKMEMALLNAEYVSQKEKQTTEEEKLNNLKEKQKQLDAEIEECKVRHTEVQKNCNERIQELKKELQDLEKSLGDEKDSSEEHKNLLDKLEAEKKSFEDIEFKQLEEEAHWLASKDELQRDIVETAGRLETRKVMLSELECQVRDIEKSSQNESNALQQQKIKLQQQLEAAIIKMKDLDIRLSAESTYDVSSTEEGSICLKDNQRSKRSEEDLVRISKVTSNAPIDVGKTGSLGRKTIESLKEIERNRQLHLAKQGSQVIEEERKRVEQLKRRVQDEVRAQWEQSRQRECNSLNSVGSEESNMTCSDQPTERYIIRVKMNSRQLICVVTDYRARLASSDDIEKTLPGVILADDTRSSAGSYDKRLTFKELTFLSVVVERILQLEFSEIQPSGLFYS</sequence>
<feature type="domain" description="FHA" evidence="3">
    <location>
        <begin position="65"/>
        <end position="117"/>
    </location>
</feature>
<dbReference type="Proteomes" id="UP001359485">
    <property type="component" value="Unassembled WGS sequence"/>
</dbReference>
<feature type="coiled-coil region" evidence="1">
    <location>
        <begin position="903"/>
        <end position="948"/>
    </location>
</feature>
<evidence type="ECO:0000313" key="4">
    <source>
        <dbReference type="EMBL" id="KAK6632306.1"/>
    </source>
</evidence>